<evidence type="ECO:0000313" key="1">
    <source>
        <dbReference type="EMBL" id="KAF2140101.1"/>
    </source>
</evidence>
<name>A0A6A6BCB5_9PEZI</name>
<dbReference type="GeneID" id="54304407"/>
<dbReference type="RefSeq" id="XP_033395814.1">
    <property type="nucleotide sequence ID" value="XM_033546900.1"/>
</dbReference>
<reference evidence="1" key="1">
    <citation type="journal article" date="2020" name="Stud. Mycol.">
        <title>101 Dothideomycetes genomes: a test case for predicting lifestyles and emergence of pathogens.</title>
        <authorList>
            <person name="Haridas S."/>
            <person name="Albert R."/>
            <person name="Binder M."/>
            <person name="Bloem J."/>
            <person name="Labutti K."/>
            <person name="Salamov A."/>
            <person name="Andreopoulos B."/>
            <person name="Baker S."/>
            <person name="Barry K."/>
            <person name="Bills G."/>
            <person name="Bluhm B."/>
            <person name="Cannon C."/>
            <person name="Castanera R."/>
            <person name="Culley D."/>
            <person name="Daum C."/>
            <person name="Ezra D."/>
            <person name="Gonzalez J."/>
            <person name="Henrissat B."/>
            <person name="Kuo A."/>
            <person name="Liang C."/>
            <person name="Lipzen A."/>
            <person name="Lutzoni F."/>
            <person name="Magnuson J."/>
            <person name="Mondo S."/>
            <person name="Nolan M."/>
            <person name="Ohm R."/>
            <person name="Pangilinan J."/>
            <person name="Park H.-J."/>
            <person name="Ramirez L."/>
            <person name="Alfaro M."/>
            <person name="Sun H."/>
            <person name="Tritt A."/>
            <person name="Yoshinaga Y."/>
            <person name="Zwiers L.-H."/>
            <person name="Turgeon B."/>
            <person name="Goodwin S."/>
            <person name="Spatafora J."/>
            <person name="Crous P."/>
            <person name="Grigoriev I."/>
        </authorList>
    </citation>
    <scope>NUCLEOTIDE SEQUENCE</scope>
    <source>
        <strain evidence="1">CBS 121167</strain>
    </source>
</reference>
<gene>
    <name evidence="1" type="ORF">K452DRAFT_60822</name>
</gene>
<organism evidence="1 2">
    <name type="scientific">Aplosporella prunicola CBS 121167</name>
    <dbReference type="NCBI Taxonomy" id="1176127"/>
    <lineage>
        <taxon>Eukaryota</taxon>
        <taxon>Fungi</taxon>
        <taxon>Dikarya</taxon>
        <taxon>Ascomycota</taxon>
        <taxon>Pezizomycotina</taxon>
        <taxon>Dothideomycetes</taxon>
        <taxon>Dothideomycetes incertae sedis</taxon>
        <taxon>Botryosphaeriales</taxon>
        <taxon>Aplosporellaceae</taxon>
        <taxon>Aplosporella</taxon>
    </lineage>
</organism>
<dbReference type="Proteomes" id="UP000799438">
    <property type="component" value="Unassembled WGS sequence"/>
</dbReference>
<keyword evidence="2" id="KW-1185">Reference proteome</keyword>
<sequence length="134" mass="15796">MERSWCSCNLLWSLLRGGDPLPEPLRQLRFFIIISPPVDVLRLSSRPAHVNFQRYTILGSDVAITSDREDGYLYRTQRAQCPKVSRRRRMQTHQCHFHRRQTTVKRQQCSSRLCHVNAFKRKSLDNLQLGQLDC</sequence>
<evidence type="ECO:0000313" key="2">
    <source>
        <dbReference type="Proteomes" id="UP000799438"/>
    </source>
</evidence>
<protein>
    <submittedName>
        <fullName evidence="1">Uncharacterized protein</fullName>
    </submittedName>
</protein>
<dbReference type="AlphaFoldDB" id="A0A6A6BCB5"/>
<proteinExistence type="predicted"/>
<dbReference type="EMBL" id="ML995491">
    <property type="protein sequence ID" value="KAF2140101.1"/>
    <property type="molecule type" value="Genomic_DNA"/>
</dbReference>
<accession>A0A6A6BCB5</accession>